<organism evidence="3 4">
    <name type="scientific">Armillaria novae-zelandiae</name>
    <dbReference type="NCBI Taxonomy" id="153914"/>
    <lineage>
        <taxon>Eukaryota</taxon>
        <taxon>Fungi</taxon>
        <taxon>Dikarya</taxon>
        <taxon>Basidiomycota</taxon>
        <taxon>Agaricomycotina</taxon>
        <taxon>Agaricomycetes</taxon>
        <taxon>Agaricomycetidae</taxon>
        <taxon>Agaricales</taxon>
        <taxon>Marasmiineae</taxon>
        <taxon>Physalacriaceae</taxon>
        <taxon>Armillaria</taxon>
    </lineage>
</organism>
<proteinExistence type="predicted"/>
<sequence>MNLLISTRSKYSLEYTYKKGPSWPVTVNALDDDRRALLLSMRKSLPHMAVYEAFALPGKTILEDMSGLSREEDHFTASLLLTELHLPMSLNIYGRRSPFPVLRRRSILPAFVVSSNRSTRPASKAAVPTQTIITPKKPTNYKYRVDAADFVQRAWVQAINFDATIIVFDCENYFRVGVRHRKTQTLFISDLVDASSTDPAYGKVITAINIAIIRDAMDRTPLLDPSLRKNKPSSHSTSRKRPHDRDEIVSVRRSHRMLGEPNKEVEPEASLIGWAKAAGSSSRKHSYRYNECLTLVLGRKLGQGAVGEAYEASLEIDFGDGNIAHYPDKVIVKLAFSERQTERLRHEYGIYRHLSEGPMQVTKIPRAFGFFEDVESEAGALILDHAGVALAYRLKPPGTGVAVSAEERATYIEILTSIHEAGVAHGDIRSWNLVEDKKGGYFIADFDRANLRGSRYQMAAKQERLALLLGGENIDDFSVTSYPVSS</sequence>
<accession>A0AA39PVA7</accession>
<dbReference type="Gene3D" id="3.30.200.20">
    <property type="entry name" value="Phosphorylase Kinase, domain 1"/>
    <property type="match status" value="1"/>
</dbReference>
<dbReference type="PROSITE" id="PS50011">
    <property type="entry name" value="PROTEIN_KINASE_DOM"/>
    <property type="match status" value="1"/>
</dbReference>
<keyword evidence="4" id="KW-1185">Reference proteome</keyword>
<evidence type="ECO:0000259" key="2">
    <source>
        <dbReference type="PROSITE" id="PS50011"/>
    </source>
</evidence>
<comment type="caution">
    <text evidence="3">The sequence shown here is derived from an EMBL/GenBank/DDBJ whole genome shotgun (WGS) entry which is preliminary data.</text>
</comment>
<gene>
    <name evidence="3" type="ORF">IW261DRAFT_1616814</name>
</gene>
<evidence type="ECO:0000256" key="1">
    <source>
        <dbReference type="SAM" id="MobiDB-lite"/>
    </source>
</evidence>
<dbReference type="InterPro" id="IPR052396">
    <property type="entry name" value="Meiotic_Drive_Suppr_Kinase"/>
</dbReference>
<protein>
    <recommendedName>
        <fullName evidence="2">Protein kinase domain-containing protein</fullName>
    </recommendedName>
</protein>
<dbReference type="InterPro" id="IPR000719">
    <property type="entry name" value="Prot_kinase_dom"/>
</dbReference>
<feature type="region of interest" description="Disordered" evidence="1">
    <location>
        <begin position="223"/>
        <end position="247"/>
    </location>
</feature>
<dbReference type="SUPFAM" id="SSF56112">
    <property type="entry name" value="Protein kinase-like (PK-like)"/>
    <property type="match status" value="1"/>
</dbReference>
<feature type="compositionally biased region" description="Basic residues" evidence="1">
    <location>
        <begin position="228"/>
        <end position="242"/>
    </location>
</feature>
<dbReference type="Proteomes" id="UP001175227">
    <property type="component" value="Unassembled WGS sequence"/>
</dbReference>
<evidence type="ECO:0000313" key="3">
    <source>
        <dbReference type="EMBL" id="KAK0490401.1"/>
    </source>
</evidence>
<dbReference type="GO" id="GO:0005524">
    <property type="term" value="F:ATP binding"/>
    <property type="evidence" value="ECO:0007669"/>
    <property type="project" value="InterPro"/>
</dbReference>
<dbReference type="PANTHER" id="PTHR37171">
    <property type="entry name" value="SERINE/THREONINE-PROTEIN KINASE YRZF-RELATED"/>
    <property type="match status" value="1"/>
</dbReference>
<dbReference type="EMBL" id="JAUEPR010000001">
    <property type="protein sequence ID" value="KAK0490401.1"/>
    <property type="molecule type" value="Genomic_DNA"/>
</dbReference>
<dbReference type="InterPro" id="IPR011009">
    <property type="entry name" value="Kinase-like_dom_sf"/>
</dbReference>
<dbReference type="AlphaFoldDB" id="A0AA39PVA7"/>
<name>A0AA39PVA7_9AGAR</name>
<evidence type="ECO:0000313" key="4">
    <source>
        <dbReference type="Proteomes" id="UP001175227"/>
    </source>
</evidence>
<reference evidence="3" key="1">
    <citation type="submission" date="2023-06" db="EMBL/GenBank/DDBJ databases">
        <authorList>
            <consortium name="Lawrence Berkeley National Laboratory"/>
            <person name="Ahrendt S."/>
            <person name="Sahu N."/>
            <person name="Indic B."/>
            <person name="Wong-Bajracharya J."/>
            <person name="Merenyi Z."/>
            <person name="Ke H.-M."/>
            <person name="Monk M."/>
            <person name="Kocsube S."/>
            <person name="Drula E."/>
            <person name="Lipzen A."/>
            <person name="Balint B."/>
            <person name="Henrissat B."/>
            <person name="Andreopoulos B."/>
            <person name="Martin F.M."/>
            <person name="Harder C.B."/>
            <person name="Rigling D."/>
            <person name="Ford K.L."/>
            <person name="Foster G.D."/>
            <person name="Pangilinan J."/>
            <person name="Papanicolaou A."/>
            <person name="Barry K."/>
            <person name="LaButti K."/>
            <person name="Viragh M."/>
            <person name="Koriabine M."/>
            <person name="Yan M."/>
            <person name="Riley R."/>
            <person name="Champramary S."/>
            <person name="Plett K.L."/>
            <person name="Tsai I.J."/>
            <person name="Slot J."/>
            <person name="Sipos G."/>
            <person name="Plett J."/>
            <person name="Nagy L.G."/>
            <person name="Grigoriev I.V."/>
        </authorList>
    </citation>
    <scope>NUCLEOTIDE SEQUENCE</scope>
    <source>
        <strain evidence="3">ICMP 16352</strain>
    </source>
</reference>
<feature type="domain" description="Protein kinase" evidence="2">
    <location>
        <begin position="295"/>
        <end position="486"/>
    </location>
</feature>
<dbReference type="PANTHER" id="PTHR37171:SF1">
    <property type="entry name" value="SERINE_THREONINE-PROTEIN KINASE YRZF-RELATED"/>
    <property type="match status" value="1"/>
</dbReference>
<dbReference type="GO" id="GO:0004672">
    <property type="term" value="F:protein kinase activity"/>
    <property type="evidence" value="ECO:0007669"/>
    <property type="project" value="InterPro"/>
</dbReference>